<dbReference type="PROSITE" id="PS50850">
    <property type="entry name" value="MFS"/>
    <property type="match status" value="1"/>
</dbReference>
<dbReference type="EMBL" id="CP015118">
    <property type="protein sequence ID" value="ARN21870.1"/>
    <property type="molecule type" value="Genomic_DNA"/>
</dbReference>
<sequence>MSRLSDAPAPPAFGPTVACLAGAQLIAWAALYYTFSAFVLPMHDTFGWSKPSIMGAFTLGLAVWGAASYGAGALIDRGHGRAVMAGGTFIAGLGFLLWSVVESLPVLYLAWALLGAAMAMTLYEPAFSVVTRRFPTRYGSAITWLTLVGGFASTVSFPVTLWLIGAFGWRVALAVVGGLLLFVATPLNAWALRGTDPPRPVRAADAADDATLHEALRHKAFWLLAATFMLYSIVSATFWAHVLPAFASKGTPEAQALAVLMWVGPAQVVGRVVFMVAGRRWSARVLGLAVFAAMPLSLLIFALAHSLWALLLFAVMFGAANGLITIVRGHVVPTYFGHAHVGRISGLLSVLSLVPRAVGPLVGAWVLLVVPGYRELLLMLAAMVGLAWIAFAMAGDPAR</sequence>
<evidence type="ECO:0000256" key="3">
    <source>
        <dbReference type="ARBA" id="ARBA00023136"/>
    </source>
</evidence>
<dbReference type="Proteomes" id="UP000193427">
    <property type="component" value="Chromosome"/>
</dbReference>
<dbReference type="GO" id="GO:0022857">
    <property type="term" value="F:transmembrane transporter activity"/>
    <property type="evidence" value="ECO:0007669"/>
    <property type="project" value="InterPro"/>
</dbReference>
<dbReference type="OrthoDB" id="5966585at2"/>
<keyword evidence="5" id="KW-1185">Reference proteome</keyword>
<keyword evidence="2" id="KW-1133">Transmembrane helix</keyword>
<dbReference type="Pfam" id="PF07690">
    <property type="entry name" value="MFS_1"/>
    <property type="match status" value="1"/>
</dbReference>
<dbReference type="InterPro" id="IPR036259">
    <property type="entry name" value="MFS_trans_sf"/>
</dbReference>
<dbReference type="InterPro" id="IPR050327">
    <property type="entry name" value="Proton-linked_MCT"/>
</dbReference>
<keyword evidence="1" id="KW-0812">Transmembrane</keyword>
<dbReference type="InterPro" id="IPR020846">
    <property type="entry name" value="MFS_dom"/>
</dbReference>
<dbReference type="STRING" id="946333.A4W93_19285"/>
<gene>
    <name evidence="4" type="ORF">A4W93_19285</name>
</gene>
<organism evidence="4 5">
    <name type="scientific">Piscinibacter gummiphilus</name>
    <dbReference type="NCBI Taxonomy" id="946333"/>
    <lineage>
        <taxon>Bacteria</taxon>
        <taxon>Pseudomonadati</taxon>
        <taxon>Pseudomonadota</taxon>
        <taxon>Betaproteobacteria</taxon>
        <taxon>Burkholderiales</taxon>
        <taxon>Sphaerotilaceae</taxon>
        <taxon>Piscinibacter</taxon>
    </lineage>
</organism>
<dbReference type="AlphaFoldDB" id="A0A1W6LC98"/>
<dbReference type="PANTHER" id="PTHR11360:SF290">
    <property type="entry name" value="MONOCARBOXYLATE MFS PERMEASE"/>
    <property type="match status" value="1"/>
</dbReference>
<evidence type="ECO:0000313" key="4">
    <source>
        <dbReference type="EMBL" id="ARN21870.1"/>
    </source>
</evidence>
<evidence type="ECO:0000256" key="2">
    <source>
        <dbReference type="ARBA" id="ARBA00022989"/>
    </source>
</evidence>
<evidence type="ECO:0000256" key="1">
    <source>
        <dbReference type="ARBA" id="ARBA00022692"/>
    </source>
</evidence>
<dbReference type="SUPFAM" id="SSF103473">
    <property type="entry name" value="MFS general substrate transporter"/>
    <property type="match status" value="1"/>
</dbReference>
<dbReference type="PANTHER" id="PTHR11360">
    <property type="entry name" value="MONOCARBOXYLATE TRANSPORTER"/>
    <property type="match status" value="1"/>
</dbReference>
<protein>
    <submittedName>
        <fullName evidence="4">Uncharacterized protein</fullName>
    </submittedName>
</protein>
<dbReference type="KEGG" id="rgu:A4W93_19285"/>
<dbReference type="RefSeq" id="WP_085752165.1">
    <property type="nucleotide sequence ID" value="NZ_BSPR01000006.1"/>
</dbReference>
<dbReference type="Gene3D" id="1.20.1250.20">
    <property type="entry name" value="MFS general substrate transporter like domains"/>
    <property type="match status" value="1"/>
</dbReference>
<keyword evidence="3" id="KW-0472">Membrane</keyword>
<accession>A0A1W6LC98</accession>
<reference evidence="4 5" key="1">
    <citation type="submission" date="2016-04" db="EMBL/GenBank/DDBJ databases">
        <title>Complete genome sequence of natural rubber-degrading, novel Gram-negative bacterium, Rhizobacter gummiphilus strain NS21.</title>
        <authorList>
            <person name="Tabata M."/>
            <person name="Kasai D."/>
            <person name="Fukuda M."/>
        </authorList>
    </citation>
    <scope>NUCLEOTIDE SEQUENCE [LARGE SCALE GENOMIC DNA]</scope>
    <source>
        <strain evidence="4 5">NS21</strain>
    </source>
</reference>
<proteinExistence type="predicted"/>
<name>A0A1W6LC98_9BURK</name>
<dbReference type="InterPro" id="IPR011701">
    <property type="entry name" value="MFS"/>
</dbReference>
<evidence type="ECO:0000313" key="5">
    <source>
        <dbReference type="Proteomes" id="UP000193427"/>
    </source>
</evidence>